<dbReference type="Gene3D" id="2.70.170.10">
    <property type="entry name" value="Neurotransmitter-gated ion-channel ligand-binding domain"/>
    <property type="match status" value="1"/>
</dbReference>
<organism evidence="4 5">
    <name type="scientific">Mya arenaria</name>
    <name type="common">Soft-shell clam</name>
    <dbReference type="NCBI Taxonomy" id="6604"/>
    <lineage>
        <taxon>Eukaryota</taxon>
        <taxon>Metazoa</taxon>
        <taxon>Spiralia</taxon>
        <taxon>Lophotrochozoa</taxon>
        <taxon>Mollusca</taxon>
        <taxon>Bivalvia</taxon>
        <taxon>Autobranchia</taxon>
        <taxon>Heteroconchia</taxon>
        <taxon>Euheterodonta</taxon>
        <taxon>Imparidentia</taxon>
        <taxon>Neoheterodontei</taxon>
        <taxon>Myida</taxon>
        <taxon>Myoidea</taxon>
        <taxon>Myidae</taxon>
        <taxon>Mya</taxon>
    </lineage>
</organism>
<keyword evidence="2" id="KW-0812">Transmembrane</keyword>
<feature type="transmembrane region" description="Helical" evidence="2">
    <location>
        <begin position="6"/>
        <end position="31"/>
    </location>
</feature>
<dbReference type="InterPro" id="IPR036734">
    <property type="entry name" value="Neur_chan_lig-bd_sf"/>
</dbReference>
<feature type="domain" description="Neurotransmitter-gated ion-channel transmembrane" evidence="3">
    <location>
        <begin position="135"/>
        <end position="199"/>
    </location>
</feature>
<gene>
    <name evidence="4" type="ORF">MAR_008239</name>
</gene>
<dbReference type="InterPro" id="IPR036719">
    <property type="entry name" value="Neuro-gated_channel_TM_sf"/>
</dbReference>
<feature type="transmembrane region" description="Helical" evidence="2">
    <location>
        <begin position="184"/>
        <end position="203"/>
    </location>
</feature>
<dbReference type="CDD" id="cd19051">
    <property type="entry name" value="LGIC_TM_cation"/>
    <property type="match status" value="1"/>
</dbReference>
<name>A0ABY7DZI9_MYAAR</name>
<dbReference type="Pfam" id="PF02932">
    <property type="entry name" value="Neur_chan_memb"/>
    <property type="match status" value="1"/>
</dbReference>
<dbReference type="Gene3D" id="1.20.58.390">
    <property type="entry name" value="Neurotransmitter-gated ion-channel transmembrane domain"/>
    <property type="match status" value="1"/>
</dbReference>
<accession>A0ABY7DZI9</accession>
<dbReference type="EMBL" id="CP111015">
    <property type="protein sequence ID" value="WAR01681.1"/>
    <property type="molecule type" value="Genomic_DNA"/>
</dbReference>
<evidence type="ECO:0000256" key="1">
    <source>
        <dbReference type="ARBA" id="ARBA00004141"/>
    </source>
</evidence>
<dbReference type="Proteomes" id="UP001164746">
    <property type="component" value="Chromosome 4"/>
</dbReference>
<dbReference type="InterPro" id="IPR006029">
    <property type="entry name" value="Neurotrans-gated_channel_TM"/>
</dbReference>
<dbReference type="PANTHER" id="PTHR18945">
    <property type="entry name" value="NEUROTRANSMITTER GATED ION CHANNEL"/>
    <property type="match status" value="1"/>
</dbReference>
<keyword evidence="5" id="KW-1185">Reference proteome</keyword>
<protein>
    <submittedName>
        <fullName evidence="4">ACHB-like protein</fullName>
    </submittedName>
</protein>
<comment type="subcellular location">
    <subcellularLocation>
        <location evidence="1">Membrane</location>
        <topology evidence="1">Multi-pass membrane protein</topology>
    </subcellularLocation>
</comment>
<evidence type="ECO:0000259" key="3">
    <source>
        <dbReference type="Pfam" id="PF02932"/>
    </source>
</evidence>
<dbReference type="InterPro" id="IPR038050">
    <property type="entry name" value="Neuro_actylchol_rec"/>
</dbReference>
<keyword evidence="2" id="KW-0472">Membrane</keyword>
<sequence>MGAPWINVYLVYLLLLCPLVVCYTTTHAGNLATALKAASNTDVRPSGSTEDIVVQEFTMIGFLLMISTWMYGVDELMLYTDGSQINFDLYEENGEWAVLSSSSSNTTRTLLGHAMSAVQFDITLQRKYQFYLLNIIFPITMLAVLGPFVFLLPVDSGEKNGFTLTVMLSMSVTMAYISDHIPSSALNVCVLRIMTLVFMVEFVKTSMKEYQSIQKPF</sequence>
<proteinExistence type="predicted"/>
<evidence type="ECO:0000256" key="2">
    <source>
        <dbReference type="SAM" id="Phobius"/>
    </source>
</evidence>
<feature type="transmembrane region" description="Helical" evidence="2">
    <location>
        <begin position="130"/>
        <end position="154"/>
    </location>
</feature>
<feature type="transmembrane region" description="Helical" evidence="2">
    <location>
        <begin position="52"/>
        <end position="71"/>
    </location>
</feature>
<evidence type="ECO:0000313" key="4">
    <source>
        <dbReference type="EMBL" id="WAR01681.1"/>
    </source>
</evidence>
<dbReference type="SUPFAM" id="SSF90112">
    <property type="entry name" value="Neurotransmitter-gated ion-channel transmembrane pore"/>
    <property type="match status" value="1"/>
</dbReference>
<dbReference type="InterPro" id="IPR006201">
    <property type="entry name" value="Neur_channel"/>
</dbReference>
<keyword evidence="2" id="KW-1133">Transmembrane helix</keyword>
<dbReference type="SUPFAM" id="SSF63712">
    <property type="entry name" value="Nicotinic receptor ligand binding domain-like"/>
    <property type="match status" value="1"/>
</dbReference>
<evidence type="ECO:0000313" key="5">
    <source>
        <dbReference type="Proteomes" id="UP001164746"/>
    </source>
</evidence>
<reference evidence="4" key="1">
    <citation type="submission" date="2022-11" db="EMBL/GenBank/DDBJ databases">
        <title>Centuries of genome instability and evolution in soft-shell clam transmissible cancer (bioRxiv).</title>
        <authorList>
            <person name="Hart S.F.M."/>
            <person name="Yonemitsu M.A."/>
            <person name="Giersch R.M."/>
            <person name="Beal B.F."/>
            <person name="Arriagada G."/>
            <person name="Davis B.W."/>
            <person name="Ostrander E.A."/>
            <person name="Goff S.P."/>
            <person name="Metzger M.J."/>
        </authorList>
    </citation>
    <scope>NUCLEOTIDE SEQUENCE</scope>
    <source>
        <strain evidence="4">MELC-2E11</strain>
        <tissue evidence="4">Siphon/mantle</tissue>
    </source>
</reference>